<evidence type="ECO:0000256" key="1">
    <source>
        <dbReference type="SAM" id="Phobius"/>
    </source>
</evidence>
<name>A0A0F9R7U0_9ZZZZ</name>
<dbReference type="AlphaFoldDB" id="A0A0F9R7U0"/>
<keyword evidence="1" id="KW-0472">Membrane</keyword>
<proteinExistence type="predicted"/>
<organism evidence="2">
    <name type="scientific">marine sediment metagenome</name>
    <dbReference type="NCBI Taxonomy" id="412755"/>
    <lineage>
        <taxon>unclassified sequences</taxon>
        <taxon>metagenomes</taxon>
        <taxon>ecological metagenomes</taxon>
    </lineage>
</organism>
<gene>
    <name evidence="2" type="ORF">LCGC14_0610750</name>
</gene>
<evidence type="ECO:0000313" key="2">
    <source>
        <dbReference type="EMBL" id="KKN52620.1"/>
    </source>
</evidence>
<keyword evidence="1" id="KW-1133">Transmembrane helix</keyword>
<reference evidence="2" key="1">
    <citation type="journal article" date="2015" name="Nature">
        <title>Complex archaea that bridge the gap between prokaryotes and eukaryotes.</title>
        <authorList>
            <person name="Spang A."/>
            <person name="Saw J.H."/>
            <person name="Jorgensen S.L."/>
            <person name="Zaremba-Niedzwiedzka K."/>
            <person name="Martijn J."/>
            <person name="Lind A.E."/>
            <person name="van Eijk R."/>
            <person name="Schleper C."/>
            <person name="Guy L."/>
            <person name="Ettema T.J."/>
        </authorList>
    </citation>
    <scope>NUCLEOTIDE SEQUENCE</scope>
</reference>
<accession>A0A0F9R7U0</accession>
<feature type="transmembrane region" description="Helical" evidence="1">
    <location>
        <begin position="54"/>
        <end position="74"/>
    </location>
</feature>
<dbReference type="EMBL" id="LAZR01001011">
    <property type="protein sequence ID" value="KKN52620.1"/>
    <property type="molecule type" value="Genomic_DNA"/>
</dbReference>
<keyword evidence="1" id="KW-0812">Transmembrane</keyword>
<sequence>MIFSVASQFILFRRRFKLLSQNAKQKVIAVITAAIIMVGFIFYLWVIVPQNPQISLGTPMFIGLLFGLIIIPVFRNSKEIITY</sequence>
<protein>
    <submittedName>
        <fullName evidence="2">Uncharacterized protein</fullName>
    </submittedName>
</protein>
<comment type="caution">
    <text evidence="2">The sequence shown here is derived from an EMBL/GenBank/DDBJ whole genome shotgun (WGS) entry which is preliminary data.</text>
</comment>
<feature type="transmembrane region" description="Helical" evidence="1">
    <location>
        <begin position="27"/>
        <end position="48"/>
    </location>
</feature>